<dbReference type="InterPro" id="IPR039852">
    <property type="entry name" value="CAND1/CAND2"/>
</dbReference>
<dbReference type="Pfam" id="PF25782">
    <property type="entry name" value="TPR_CAND1"/>
    <property type="match status" value="1"/>
</dbReference>
<feature type="region of interest" description="Disordered" evidence="4">
    <location>
        <begin position="435"/>
        <end position="463"/>
    </location>
</feature>
<evidence type="ECO:0000256" key="1">
    <source>
        <dbReference type="ARBA" id="ARBA00007657"/>
    </source>
</evidence>
<feature type="compositionally biased region" description="Basic and acidic residues" evidence="4">
    <location>
        <begin position="453"/>
        <end position="462"/>
    </location>
</feature>
<reference evidence="6" key="1">
    <citation type="submission" date="2014-08" db="EMBL/GenBank/DDBJ databases">
        <authorList>
            <person name="Sharma Rahul"/>
            <person name="Thines Marco"/>
        </authorList>
    </citation>
    <scope>NUCLEOTIDE SEQUENCE</scope>
</reference>
<dbReference type="Pfam" id="PF08623">
    <property type="entry name" value="TIP120"/>
    <property type="match status" value="1"/>
</dbReference>
<evidence type="ECO:0000256" key="4">
    <source>
        <dbReference type="SAM" id="MobiDB-lite"/>
    </source>
</evidence>
<keyword evidence="2" id="KW-0677">Repeat</keyword>
<dbReference type="PANTHER" id="PTHR12696">
    <property type="entry name" value="TIP120"/>
    <property type="match status" value="1"/>
</dbReference>
<evidence type="ECO:0000256" key="2">
    <source>
        <dbReference type="ARBA" id="ARBA00022737"/>
    </source>
</evidence>
<feature type="domain" description="TATA-binding protein interacting (TIP20)" evidence="5">
    <location>
        <begin position="1085"/>
        <end position="1247"/>
    </location>
</feature>
<dbReference type="SUPFAM" id="SSF48371">
    <property type="entry name" value="ARM repeat"/>
    <property type="match status" value="1"/>
</dbReference>
<evidence type="ECO:0000256" key="3">
    <source>
        <dbReference type="ARBA" id="ARBA00022786"/>
    </source>
</evidence>
<name>A0A0F7SP96_PHARH</name>
<dbReference type="InterPro" id="IPR016024">
    <property type="entry name" value="ARM-type_fold"/>
</dbReference>
<accession>A0A0F7SP96</accession>
<dbReference type="AlphaFoldDB" id="A0A0F7SP96"/>
<dbReference type="InterPro" id="IPR013932">
    <property type="entry name" value="TATA-bd_TIP120"/>
</dbReference>
<keyword evidence="3" id="KW-0833">Ubl conjugation pathway</keyword>
<evidence type="ECO:0000313" key="6">
    <source>
        <dbReference type="EMBL" id="CED83922.1"/>
    </source>
</evidence>
<feature type="compositionally biased region" description="Acidic residues" evidence="4">
    <location>
        <begin position="328"/>
        <end position="359"/>
    </location>
</feature>
<proteinExistence type="inferred from homology"/>
<comment type="similarity">
    <text evidence="1">Belongs to the CAND family.</text>
</comment>
<dbReference type="InterPro" id="IPR011989">
    <property type="entry name" value="ARM-like"/>
</dbReference>
<protein>
    <submittedName>
        <fullName evidence="6">TATA-binding protein-interacting protein</fullName>
    </submittedName>
</protein>
<sequence length="1263" mass="137763">MVYFHVQSLLEKANSDDPDLRFMALNDLISEASSPSFSVDEATETKLNEMVLKSMEDSNGEVKNAGVRAFAEISPKLRKAQLARVIDRLITMSSGAQSGKGEDLRDVASLALKTMTNNITSESPIAFTVIEKLPLKLLEQLDSALLPPQQTLETLDTLSDLFIKFRPLIITQIELQRESLRVLQGLLLSGRPAVKKKAIVTLGSLVPASTPAIFSSLTESLTNTLSSASSNSESEEVIRAYIQLVGTLARSSPQKTGGILKDVMGVILQSCELENGEEEDGREEDREAGLTTLESLILQCPKEIIPFTSSIADLAIRLISYDPNYAGADDEDDDEDMDDEEDDEDEDDEIEDDYDDDDDITWKTRRGAAKVLGALISTRSEILSSLYQDVLPVLITRISEREESVRLEIFGIISTLLRQTHVLGKGAPASTITKEIEEDGGMSPGTLKRKRAMRDDRGRKEDEDMIDAEDTPVEILVPQVNSLVKNVAKQLGTKSLITKQAGFTLLRELVTVLRGGLEAQAAVIFTRVSETLAITGSPLLSIETLSFLAQFFATHTLKVYQSSLPQLVKQIVVLTRDKSQKVSAEALVVSSELAKSLQSVSDGPLPVGLSVIIEQLYKASEAVLESNMADFEMRVKALNTLADLLCYEGDVLEAHYEASLGLVKTSIEKESLRLEAIKSAGRVARSGLCSGNIFESWLGEVLEIVSGLIRKGGRAIKIESFKTLQAVTNRLGGSAPDTSITNLIENMKPFIMETDLTYLPAVLDLLVVLLSISSSAKSTVEQTLLSQIISLVQSPSISGSSLEALLSFFTALIEVDQNLTEKVVPELVRISVGSSSAGAVQVGAQCVGAVVSASGRDPKGIVLQFAQNISSNTSSESAVVVSLLSLGEIGRATDLSAYSDVFKRVLELFNASTPEIRNSAAFAAGCFAVGASQYLQPILSKVETSSDKSDRLLSLQALREAIFHSSNLQLENLADSLWEPLFEDSENQAEESRIVNASCIGKLTTSNPAKYLPLLEAQIQSPSANIRATVASAIRYTFADTDVSYDGILAPFIVQFLSLMHDSDLTVRRVSLGSLNAAAQHKPQLIRTHLGTLLPLLYDETEIKQELIRVVQMGPWKQTFDDGLETRKTAFETMYTLLDTCLSQIDISTFLLKVVNGLTDADEIKVICFLSLTRLAHVAPASVIQVLDNISESFQETMKQFTGTKDTVKEDFDRKAEIQRSALRTIFQLSKLSSSSTPKFEEVVSLVKRGEFAREWTEMTRGG</sequence>
<organism evidence="6">
    <name type="scientific">Phaffia rhodozyma</name>
    <name type="common">Yeast</name>
    <name type="synonym">Xanthophyllomyces dendrorhous</name>
    <dbReference type="NCBI Taxonomy" id="264483"/>
    <lineage>
        <taxon>Eukaryota</taxon>
        <taxon>Fungi</taxon>
        <taxon>Dikarya</taxon>
        <taxon>Basidiomycota</taxon>
        <taxon>Agaricomycotina</taxon>
        <taxon>Tremellomycetes</taxon>
        <taxon>Cystofilobasidiales</taxon>
        <taxon>Mrakiaceae</taxon>
        <taxon>Phaffia</taxon>
    </lineage>
</organism>
<dbReference type="EMBL" id="LN483157">
    <property type="protein sequence ID" value="CED83922.1"/>
    <property type="molecule type" value="Genomic_DNA"/>
</dbReference>
<feature type="region of interest" description="Disordered" evidence="4">
    <location>
        <begin position="325"/>
        <end position="359"/>
    </location>
</feature>
<dbReference type="Gene3D" id="1.25.10.10">
    <property type="entry name" value="Leucine-rich Repeat Variant"/>
    <property type="match status" value="1"/>
</dbReference>
<dbReference type="GO" id="GO:0010265">
    <property type="term" value="P:SCF complex assembly"/>
    <property type="evidence" value="ECO:0007669"/>
    <property type="project" value="InterPro"/>
</dbReference>
<evidence type="ECO:0000259" key="5">
    <source>
        <dbReference type="Pfam" id="PF08623"/>
    </source>
</evidence>